<protein>
    <submittedName>
        <fullName evidence="1">Uncharacterized protein</fullName>
    </submittedName>
</protein>
<keyword evidence="2" id="KW-1185">Reference proteome</keyword>
<evidence type="ECO:0000313" key="2">
    <source>
        <dbReference type="Proteomes" id="UP001642487"/>
    </source>
</evidence>
<organism evidence="1 2">
    <name type="scientific">Citrullus colocynthis</name>
    <name type="common">colocynth</name>
    <dbReference type="NCBI Taxonomy" id="252529"/>
    <lineage>
        <taxon>Eukaryota</taxon>
        <taxon>Viridiplantae</taxon>
        <taxon>Streptophyta</taxon>
        <taxon>Embryophyta</taxon>
        <taxon>Tracheophyta</taxon>
        <taxon>Spermatophyta</taxon>
        <taxon>Magnoliopsida</taxon>
        <taxon>eudicotyledons</taxon>
        <taxon>Gunneridae</taxon>
        <taxon>Pentapetalae</taxon>
        <taxon>rosids</taxon>
        <taxon>fabids</taxon>
        <taxon>Cucurbitales</taxon>
        <taxon>Cucurbitaceae</taxon>
        <taxon>Benincaseae</taxon>
        <taxon>Citrullus</taxon>
    </lineage>
</organism>
<proteinExistence type="predicted"/>
<reference evidence="1 2" key="1">
    <citation type="submission" date="2024-03" db="EMBL/GenBank/DDBJ databases">
        <authorList>
            <person name="Gkanogiannis A."/>
            <person name="Becerra Lopez-Lavalle L."/>
        </authorList>
    </citation>
    <scope>NUCLEOTIDE SEQUENCE [LARGE SCALE GENOMIC DNA]</scope>
</reference>
<accession>A0ABP0XNQ8</accession>
<sequence>MAILALLLEPCVPAHRDQALVWKLDKSSAFSAKSALEAVHQKRRMVDKDLCLQIWDGRFSGLQDCNPIGDFYAVMTGKLSLVGQ</sequence>
<dbReference type="Proteomes" id="UP001642487">
    <property type="component" value="Chromosome 1"/>
</dbReference>
<dbReference type="EMBL" id="OZ021735">
    <property type="protein sequence ID" value="CAK9309796.1"/>
    <property type="molecule type" value="Genomic_DNA"/>
</dbReference>
<gene>
    <name evidence="1" type="ORF">CITCOLO1_LOCUS1395</name>
</gene>
<evidence type="ECO:0000313" key="1">
    <source>
        <dbReference type="EMBL" id="CAK9309796.1"/>
    </source>
</evidence>
<name>A0ABP0XNQ8_9ROSI</name>